<dbReference type="PATRIC" id="fig|935700.4.peg.3383"/>
<dbReference type="InterPro" id="IPR038734">
    <property type="entry name" value="YhaN_AAA"/>
</dbReference>
<dbReference type="SUPFAM" id="SSF52540">
    <property type="entry name" value="P-loop containing nucleoside triphosphate hydrolases"/>
    <property type="match status" value="1"/>
</dbReference>
<protein>
    <recommendedName>
        <fullName evidence="2">YhaN AAA domain-containing protein</fullName>
    </recommendedName>
</protein>
<evidence type="ECO:0000313" key="3">
    <source>
        <dbReference type="EMBL" id="KIT14950.1"/>
    </source>
</evidence>
<dbReference type="AlphaFoldDB" id="A0A0D1EGH6"/>
<keyword evidence="4" id="KW-1185">Reference proteome</keyword>
<proteinExistence type="predicted"/>
<organism evidence="3 4">
    <name type="scientific">Jannaschia aquimarina</name>
    <dbReference type="NCBI Taxonomy" id="935700"/>
    <lineage>
        <taxon>Bacteria</taxon>
        <taxon>Pseudomonadati</taxon>
        <taxon>Pseudomonadota</taxon>
        <taxon>Alphaproteobacteria</taxon>
        <taxon>Rhodobacterales</taxon>
        <taxon>Roseobacteraceae</taxon>
        <taxon>Jannaschia</taxon>
    </lineage>
</organism>
<feature type="coiled-coil region" evidence="1">
    <location>
        <begin position="860"/>
        <end position="887"/>
    </location>
</feature>
<dbReference type="STRING" id="935700.jaqu_32750"/>
<dbReference type="Gene3D" id="3.40.50.300">
    <property type="entry name" value="P-loop containing nucleotide triphosphate hydrolases"/>
    <property type="match status" value="2"/>
</dbReference>
<evidence type="ECO:0000259" key="2">
    <source>
        <dbReference type="Pfam" id="PF13514"/>
    </source>
</evidence>
<dbReference type="RefSeq" id="WP_043920040.1">
    <property type="nucleotide sequence ID" value="NZ_FZPF01000001.1"/>
</dbReference>
<feature type="coiled-coil region" evidence="1">
    <location>
        <begin position="569"/>
        <end position="656"/>
    </location>
</feature>
<reference evidence="3 4" key="1">
    <citation type="submission" date="2015-02" db="EMBL/GenBank/DDBJ databases">
        <title>Genome Sequence of Jannaschia aquimarina DSM28248, a member of the Roseobacter clade.</title>
        <authorList>
            <person name="Voget S."/>
            <person name="Daniel R."/>
        </authorList>
    </citation>
    <scope>NUCLEOTIDE SEQUENCE [LARGE SCALE GENOMIC DNA]</scope>
    <source>
        <strain evidence="3 4">GSW-M26</strain>
    </source>
</reference>
<dbReference type="InterPro" id="IPR027417">
    <property type="entry name" value="P-loop_NTPase"/>
</dbReference>
<evidence type="ECO:0000313" key="4">
    <source>
        <dbReference type="Proteomes" id="UP000032232"/>
    </source>
</evidence>
<name>A0A0D1EGH6_9RHOB</name>
<dbReference type="EMBL" id="JYFE01000060">
    <property type="protein sequence ID" value="KIT14950.1"/>
    <property type="molecule type" value="Genomic_DNA"/>
</dbReference>
<accession>A0A0D1EGH6</accession>
<evidence type="ECO:0000256" key="1">
    <source>
        <dbReference type="SAM" id="Coils"/>
    </source>
</evidence>
<dbReference type="Pfam" id="PF13514">
    <property type="entry name" value="AAA_27"/>
    <property type="match status" value="1"/>
</dbReference>
<comment type="caution">
    <text evidence="3">The sequence shown here is derived from an EMBL/GenBank/DDBJ whole genome shotgun (WGS) entry which is preliminary data.</text>
</comment>
<gene>
    <name evidence="3" type="ORF">jaqu_32750</name>
</gene>
<sequence>MRVSRLDLVRYGHLEGVSLDFGPARECDVTVIYGDNEAGKSTLYEAWLDLLFGIPMRSDRTFRFDRRDLEITASLDTDDGVISVRRIGRGLLDSAGHPLDESWLHDCLPSGDRDAFRKRFSLDDQTLRAGGEEIASGHGDLGSALHVGTSGTLGVADALDELGKRVDAFHKKRGRSTRLAEAKSELKDLAERLKDSAVTPPAWDTLTEAVTEAERRVELAREGLACARMSADLYARATRIRSARADVERLNADLAELPAGSDLPAGAEVDVNAALTLLDTVREGKAVHEHAIAEAQAILDRMPEDEEGLRIADEMERIEGLRDARDASILDRAQTAIADLPEREKACAALLARRDAALARAGTSDLPALDREGLERIEAALRQAEAAQRDAGSKVADKDRAEAAIPPEVVHSGDRTVLDHALEAMPHPDELDRLTREAAAARDRAVSAAQSLPHAWRNLCDDLPEDETVEAALDRWRNAERHFHSVDKAADEARRMLDEAEAAEAALRARPDSVDETGKAAARQARDLAWDRHRASLSEATADRFAEAMRADDDAMRHFLKGAETRAALEEAQQRSARAGREAERAREVRDAAEAALAEARRVVDRLAQRLGDVEPSGLRARLARLRKALDADLTAERAERDLAKAKTRERVASEALAAALIASGGEIGPDLRLSAGQHRDRLIDAEKKFALREAALRRAAETRETAEEALRVAGMADSALRELLDGLFCADASLAELRTLLPDLGEALRLDEEYRSAVSRIETLRTDIARLDQAVAPLRTPFPEGDALTCLARARARAGEARNVAARRTEAKEAIAKASEELARLAVRAASADQKIEAVFVDQGGEGPPGIRLASLLDRDAKRRRVAELRGQIAEARQEVDRDALEAEIANMTPGRADILADDVVEAENALGAAREALGSARTKRDDALDGAGGDAARQARAALLADLRTEAREAVALRLGEMVARRALARHQGENRGRMLEAAQAAFARLTEGAWTRLETGPGDKGEALFAIGRGERTRVDQLSTGTRGQIYLALRLAGHAMVADPPPFVLDDIAETFDDSRARATLTMLGEIGARGQAILMTHHRHLVDMARETLPGVHLQELPARA</sequence>
<dbReference type="PANTHER" id="PTHR41259">
    <property type="entry name" value="DOUBLE-STRAND BREAK REPAIR RAD50 ATPASE, PUTATIVE-RELATED"/>
    <property type="match status" value="1"/>
</dbReference>
<dbReference type="Proteomes" id="UP000032232">
    <property type="component" value="Unassembled WGS sequence"/>
</dbReference>
<feature type="coiled-coil region" evidence="1">
    <location>
        <begin position="802"/>
        <end position="836"/>
    </location>
</feature>
<feature type="domain" description="YhaN AAA" evidence="2">
    <location>
        <begin position="1"/>
        <end position="203"/>
    </location>
</feature>
<dbReference type="PANTHER" id="PTHR41259:SF1">
    <property type="entry name" value="DOUBLE-STRAND BREAK REPAIR RAD50 ATPASE, PUTATIVE-RELATED"/>
    <property type="match status" value="1"/>
</dbReference>
<keyword evidence="1" id="KW-0175">Coiled coil</keyword>